<name>A0A8U0IIP7_9EURY</name>
<keyword evidence="2" id="KW-0472">Membrane</keyword>
<feature type="transmembrane region" description="Helical" evidence="2">
    <location>
        <begin position="215"/>
        <end position="241"/>
    </location>
</feature>
<feature type="transmembrane region" description="Helical" evidence="2">
    <location>
        <begin position="183"/>
        <end position="209"/>
    </location>
</feature>
<dbReference type="PIRSF" id="PIRSF026631">
    <property type="entry name" value="UCP026631"/>
    <property type="match status" value="1"/>
</dbReference>
<feature type="domain" description="YdbS-like PH" evidence="3">
    <location>
        <begin position="64"/>
        <end position="143"/>
    </location>
</feature>
<dbReference type="InterPro" id="IPR014529">
    <property type="entry name" value="UCP026631"/>
</dbReference>
<dbReference type="KEGG" id="haxz:M0R88_16720"/>
<feature type="transmembrane region" description="Helical" evidence="2">
    <location>
        <begin position="41"/>
        <end position="62"/>
    </location>
</feature>
<dbReference type="GeneID" id="72191533"/>
<dbReference type="RefSeq" id="WP_248654558.1">
    <property type="nucleotide sequence ID" value="NZ_CP096658.1"/>
</dbReference>
<dbReference type="PANTHER" id="PTHR34473">
    <property type="entry name" value="UPF0699 TRANSMEMBRANE PROTEIN YDBS"/>
    <property type="match status" value="1"/>
</dbReference>
<evidence type="ECO:0000256" key="1">
    <source>
        <dbReference type="SAM" id="MobiDB-lite"/>
    </source>
</evidence>
<evidence type="ECO:0000313" key="4">
    <source>
        <dbReference type="EMBL" id="UPW00144.1"/>
    </source>
</evidence>
<feature type="transmembrane region" description="Helical" evidence="2">
    <location>
        <begin position="376"/>
        <end position="395"/>
    </location>
</feature>
<feature type="domain" description="YdbS-like PH" evidence="3">
    <location>
        <begin position="399"/>
        <end position="477"/>
    </location>
</feature>
<protein>
    <submittedName>
        <fullName evidence="4">PH domain-containing protein</fullName>
    </submittedName>
</protein>
<feature type="region of interest" description="Disordered" evidence="1">
    <location>
        <begin position="483"/>
        <end position="505"/>
    </location>
</feature>
<dbReference type="Proteomes" id="UP000830434">
    <property type="component" value="Chromosome"/>
</dbReference>
<accession>A0A8U0IIP7</accession>
<gene>
    <name evidence="4" type="ORF">M0R88_16720</name>
</gene>
<evidence type="ECO:0000313" key="5">
    <source>
        <dbReference type="Proteomes" id="UP000830434"/>
    </source>
</evidence>
<dbReference type="Pfam" id="PF03703">
    <property type="entry name" value="bPH_2"/>
    <property type="match status" value="3"/>
</dbReference>
<dbReference type="AlphaFoldDB" id="A0A8U0IIP7"/>
<feature type="transmembrane region" description="Helical" evidence="2">
    <location>
        <begin position="349"/>
        <end position="370"/>
    </location>
</feature>
<feature type="compositionally biased region" description="Basic and acidic residues" evidence="1">
    <location>
        <begin position="491"/>
        <end position="505"/>
    </location>
</feature>
<keyword evidence="2" id="KW-0812">Transmembrane</keyword>
<evidence type="ECO:0000259" key="3">
    <source>
        <dbReference type="Pfam" id="PF03703"/>
    </source>
</evidence>
<dbReference type="EMBL" id="CP096658">
    <property type="protein sequence ID" value="UPW00144.1"/>
    <property type="molecule type" value="Genomic_DNA"/>
</dbReference>
<feature type="domain" description="YdbS-like PH" evidence="3">
    <location>
        <begin position="243"/>
        <end position="327"/>
    </location>
</feature>
<dbReference type="InterPro" id="IPR005182">
    <property type="entry name" value="YdbS-like_PH"/>
</dbReference>
<dbReference type="PANTHER" id="PTHR34473:SF3">
    <property type="entry name" value="TRANSMEMBRANE PROTEIN-RELATED"/>
    <property type="match status" value="1"/>
</dbReference>
<proteinExistence type="predicted"/>
<keyword evidence="5" id="KW-1185">Reference proteome</keyword>
<organism evidence="4 5">
    <name type="scientific">Halorussus gelatinilyticus</name>
    <dbReference type="NCBI Taxonomy" id="2937524"/>
    <lineage>
        <taxon>Archaea</taxon>
        <taxon>Methanobacteriati</taxon>
        <taxon>Methanobacteriota</taxon>
        <taxon>Stenosarchaea group</taxon>
        <taxon>Halobacteria</taxon>
        <taxon>Halobacteriales</taxon>
        <taxon>Haladaptataceae</taxon>
        <taxon>Halorussus</taxon>
    </lineage>
</organism>
<reference evidence="4" key="1">
    <citation type="submission" date="2022-04" db="EMBL/GenBank/DDBJ databases">
        <title>Diverse halophilic archaea isolated from saline environments.</title>
        <authorList>
            <person name="Cui H.-L."/>
        </authorList>
    </citation>
    <scope>NUCLEOTIDE SEQUENCE</scope>
    <source>
        <strain evidence="4">XZYJT40</strain>
    </source>
</reference>
<evidence type="ECO:0000256" key="2">
    <source>
        <dbReference type="SAM" id="Phobius"/>
    </source>
</evidence>
<sequence>MKLHPLSIPYRAASRGLSAGLMLFFVGQSVGDTEALPVPMAGPILVGLAVLGVLGAAAWQVAYYRRFEYRLTGDGLEIASGVVSRRNREIPLRRIQNVDISRNVIQRALDIAVLDVETAGGGGTEASLRYVGYDEAKRVQREIQRLKRGEGDETDGETEEVAAAGPDREERETVLFELQTSELALLSVLSFDFRYLSLLAFGPAALPFVPGVAELAFLGGVVLVGFLVVALWALSAGMTFARYYGFRLSRLDDELRYERGLLQRYDGSIPLGKVQTLTLDANVLMRRFGYATLAVETAGYGPGQAPSGGSEAAVPLATRERVLRLAREVEAFEMPEFSRPPTRARTRYAVRYALVLVGLAAALFALQVVVGPSVPIPVPLASIPLAFLVAIPVAAHLKWRNRGYAVGENHVLTRNGFWTRTTKVVPYYRVQTVIRTRTIFQRRRRLATVLIDTASSAGGVAAAVDVDSESARELRETVGEKLQASLRARRAGTDRESNLDSSHRD</sequence>
<keyword evidence="2" id="KW-1133">Transmembrane helix</keyword>